<organism evidence="1 2">
    <name type="scientific">Pistacia atlantica</name>
    <dbReference type="NCBI Taxonomy" id="434234"/>
    <lineage>
        <taxon>Eukaryota</taxon>
        <taxon>Viridiplantae</taxon>
        <taxon>Streptophyta</taxon>
        <taxon>Embryophyta</taxon>
        <taxon>Tracheophyta</taxon>
        <taxon>Spermatophyta</taxon>
        <taxon>Magnoliopsida</taxon>
        <taxon>eudicotyledons</taxon>
        <taxon>Gunneridae</taxon>
        <taxon>Pentapetalae</taxon>
        <taxon>rosids</taxon>
        <taxon>malvids</taxon>
        <taxon>Sapindales</taxon>
        <taxon>Anacardiaceae</taxon>
        <taxon>Pistacia</taxon>
    </lineage>
</organism>
<protein>
    <submittedName>
        <fullName evidence="1">Uncharacterized protein</fullName>
    </submittedName>
</protein>
<comment type="caution">
    <text evidence="1">The sequence shown here is derived from an EMBL/GenBank/DDBJ whole genome shotgun (WGS) entry which is preliminary data.</text>
</comment>
<proteinExistence type="predicted"/>
<dbReference type="EMBL" id="CM047897">
    <property type="protein sequence ID" value="KAJ0110968.1"/>
    <property type="molecule type" value="Genomic_DNA"/>
</dbReference>
<accession>A0ACC1C5P0</accession>
<sequence>MTLIYEDEYTRYLLMRILLSASGYAYNNLFMKIMSSYEHPEDFLELCLLQNSIKTEAELRLMTLRLLLVCCHTNSL</sequence>
<gene>
    <name evidence="1" type="ORF">Patl1_02043</name>
</gene>
<evidence type="ECO:0000313" key="1">
    <source>
        <dbReference type="EMBL" id="KAJ0110968.1"/>
    </source>
</evidence>
<dbReference type="Proteomes" id="UP001164250">
    <property type="component" value="Chromosome 1"/>
</dbReference>
<keyword evidence="2" id="KW-1185">Reference proteome</keyword>
<name>A0ACC1C5P0_9ROSI</name>
<reference evidence="2" key="1">
    <citation type="journal article" date="2023" name="G3 (Bethesda)">
        <title>Genome assembly and association tests identify interacting loci associated with vigor, precocity, and sex in interspecific pistachio rootstocks.</title>
        <authorList>
            <person name="Palmer W."/>
            <person name="Jacygrad E."/>
            <person name="Sagayaradj S."/>
            <person name="Cavanaugh K."/>
            <person name="Han R."/>
            <person name="Bertier L."/>
            <person name="Beede B."/>
            <person name="Kafkas S."/>
            <person name="Golino D."/>
            <person name="Preece J."/>
            <person name="Michelmore R."/>
        </authorList>
    </citation>
    <scope>NUCLEOTIDE SEQUENCE [LARGE SCALE GENOMIC DNA]</scope>
</reference>
<evidence type="ECO:0000313" key="2">
    <source>
        <dbReference type="Proteomes" id="UP001164250"/>
    </source>
</evidence>